<proteinExistence type="predicted"/>
<evidence type="ECO:0000313" key="2">
    <source>
        <dbReference type="Proteomes" id="UP001054252"/>
    </source>
</evidence>
<reference evidence="1 2" key="1">
    <citation type="journal article" date="2021" name="Commun. Biol.">
        <title>The genome of Shorea leprosula (Dipterocarpaceae) highlights the ecological relevance of drought in aseasonal tropical rainforests.</title>
        <authorList>
            <person name="Ng K.K.S."/>
            <person name="Kobayashi M.J."/>
            <person name="Fawcett J.A."/>
            <person name="Hatakeyama M."/>
            <person name="Paape T."/>
            <person name="Ng C.H."/>
            <person name="Ang C.C."/>
            <person name="Tnah L.H."/>
            <person name="Lee C.T."/>
            <person name="Nishiyama T."/>
            <person name="Sese J."/>
            <person name="O'Brien M.J."/>
            <person name="Copetti D."/>
            <person name="Mohd Noor M.I."/>
            <person name="Ong R.C."/>
            <person name="Putra M."/>
            <person name="Sireger I.Z."/>
            <person name="Indrioko S."/>
            <person name="Kosugi Y."/>
            <person name="Izuno A."/>
            <person name="Isagi Y."/>
            <person name="Lee S.L."/>
            <person name="Shimizu K.K."/>
        </authorList>
    </citation>
    <scope>NUCLEOTIDE SEQUENCE [LARGE SCALE GENOMIC DNA]</scope>
    <source>
        <strain evidence="1">214</strain>
    </source>
</reference>
<evidence type="ECO:0000313" key="1">
    <source>
        <dbReference type="EMBL" id="GKU92874.1"/>
    </source>
</evidence>
<organism evidence="1 2">
    <name type="scientific">Rubroshorea leprosula</name>
    <dbReference type="NCBI Taxonomy" id="152421"/>
    <lineage>
        <taxon>Eukaryota</taxon>
        <taxon>Viridiplantae</taxon>
        <taxon>Streptophyta</taxon>
        <taxon>Embryophyta</taxon>
        <taxon>Tracheophyta</taxon>
        <taxon>Spermatophyta</taxon>
        <taxon>Magnoliopsida</taxon>
        <taxon>eudicotyledons</taxon>
        <taxon>Gunneridae</taxon>
        <taxon>Pentapetalae</taxon>
        <taxon>rosids</taxon>
        <taxon>malvids</taxon>
        <taxon>Malvales</taxon>
        <taxon>Dipterocarpaceae</taxon>
        <taxon>Rubroshorea</taxon>
    </lineage>
</organism>
<protein>
    <submittedName>
        <fullName evidence="1">Uncharacterized protein</fullName>
    </submittedName>
</protein>
<dbReference type="EMBL" id="BPVZ01000006">
    <property type="protein sequence ID" value="GKU92874.1"/>
    <property type="molecule type" value="Genomic_DNA"/>
</dbReference>
<sequence>MEAAKGLMYRLKFCNNFLAQGCVLNVKRLTMPIEEYPRLSPAPQLTIIITNWMHSFVMAPLDMVHLGLIVVEICN</sequence>
<dbReference type="AlphaFoldDB" id="A0AAV5I6C0"/>
<dbReference type="Proteomes" id="UP001054252">
    <property type="component" value="Unassembled WGS sequence"/>
</dbReference>
<comment type="caution">
    <text evidence="1">The sequence shown here is derived from an EMBL/GenBank/DDBJ whole genome shotgun (WGS) entry which is preliminary data.</text>
</comment>
<keyword evidence="2" id="KW-1185">Reference proteome</keyword>
<gene>
    <name evidence="1" type="ORF">SLEP1_g6543</name>
</gene>
<accession>A0AAV5I6C0</accession>
<name>A0AAV5I6C0_9ROSI</name>